<accession>A0AC35EZR0</accession>
<dbReference type="Proteomes" id="UP000887580">
    <property type="component" value="Unplaced"/>
</dbReference>
<protein>
    <submittedName>
        <fullName evidence="2">Uncharacterized protein</fullName>
    </submittedName>
</protein>
<name>A0AC35EZR0_9BILA</name>
<evidence type="ECO:0000313" key="2">
    <source>
        <dbReference type="WBParaSite" id="PS1159_v2.g11699.t1"/>
    </source>
</evidence>
<dbReference type="WBParaSite" id="PS1159_v2.g11699.t1">
    <property type="protein sequence ID" value="PS1159_v2.g11699.t1"/>
    <property type="gene ID" value="PS1159_v2.g11699"/>
</dbReference>
<sequence>MALRNNDNNVEYTRAEHLILERTGPVLSEEIDIGDLGFGGVRRSNRRRKLTKIHTPATTSEDSIYVEPASKQRRDLHQAVEINNVDSRVDVSEEIIGGSHQNNDYDDINAFDAFVVGDNNRRTPPPGNYVSSTPLPRNTDPDSSFLIPPSPMADRRLNFKHSFLSPTPVPEITQSTQVATPTFEFNENSQRSPSLQYQNYSYNLTPLGERSTPSSPQQQQQQISTPSSPQQQQQQRSTPSSPQQQQQQRSTPASQQQQQISTPSSPQQQQRSTPASQQQQQRSTPASQQQQHRPVLPPQQRPLFPSFSLARAAPPRTAYGKNDVYNAAFRAQTSNEKSNADFQNLLQLHQRNASANQELREQILRNLAIESSNRAEISQIQLQNEQRSLMASNFLHPSVLRNHRPNNSSNLQSRSSSTPLRNHGNSNFLNSSYPNRRLEY</sequence>
<proteinExistence type="predicted"/>
<organism evidence="1 2">
    <name type="scientific">Panagrolaimus sp. PS1159</name>
    <dbReference type="NCBI Taxonomy" id="55785"/>
    <lineage>
        <taxon>Eukaryota</taxon>
        <taxon>Metazoa</taxon>
        <taxon>Ecdysozoa</taxon>
        <taxon>Nematoda</taxon>
        <taxon>Chromadorea</taxon>
        <taxon>Rhabditida</taxon>
        <taxon>Tylenchina</taxon>
        <taxon>Panagrolaimomorpha</taxon>
        <taxon>Panagrolaimoidea</taxon>
        <taxon>Panagrolaimidae</taxon>
        <taxon>Panagrolaimus</taxon>
    </lineage>
</organism>
<evidence type="ECO:0000313" key="1">
    <source>
        <dbReference type="Proteomes" id="UP000887580"/>
    </source>
</evidence>
<reference evidence="2" key="1">
    <citation type="submission" date="2022-11" db="UniProtKB">
        <authorList>
            <consortium name="WormBaseParasite"/>
        </authorList>
    </citation>
    <scope>IDENTIFICATION</scope>
</reference>